<dbReference type="Gene3D" id="2.40.320.10">
    <property type="entry name" value="Hypothetical Protein Pfu-838710-001"/>
    <property type="match status" value="1"/>
</dbReference>
<dbReference type="SUPFAM" id="SSF55154">
    <property type="entry name" value="CYTH-like phosphatases"/>
    <property type="match status" value="1"/>
</dbReference>
<dbReference type="InterPro" id="IPR023577">
    <property type="entry name" value="CYTH_domain"/>
</dbReference>
<name>A0A183C7F0_GLOPA</name>
<evidence type="ECO:0000313" key="3">
    <source>
        <dbReference type="Proteomes" id="UP000050741"/>
    </source>
</evidence>
<proteinExistence type="predicted"/>
<reference evidence="3" key="1">
    <citation type="submission" date="2013-12" db="EMBL/GenBank/DDBJ databases">
        <authorList>
            <person name="Aslett M."/>
        </authorList>
    </citation>
    <scope>NUCLEOTIDE SEQUENCE [LARGE SCALE GENOMIC DNA]</scope>
    <source>
        <strain evidence="3">Lindley</strain>
    </source>
</reference>
<accession>A0A183C7F0</accession>
<dbReference type="GO" id="GO:0016462">
    <property type="term" value="F:pyrophosphatase activity"/>
    <property type="evidence" value="ECO:0007669"/>
    <property type="project" value="UniProtKB-ARBA"/>
</dbReference>
<dbReference type="AlphaFoldDB" id="A0A183C7F0"/>
<organism evidence="3 4">
    <name type="scientific">Globodera pallida</name>
    <name type="common">Potato cyst nematode worm</name>
    <name type="synonym">Heterodera pallida</name>
    <dbReference type="NCBI Taxonomy" id="36090"/>
    <lineage>
        <taxon>Eukaryota</taxon>
        <taxon>Metazoa</taxon>
        <taxon>Ecdysozoa</taxon>
        <taxon>Nematoda</taxon>
        <taxon>Chromadorea</taxon>
        <taxon>Rhabditida</taxon>
        <taxon>Tylenchina</taxon>
        <taxon>Tylenchomorpha</taxon>
        <taxon>Tylenchoidea</taxon>
        <taxon>Heteroderidae</taxon>
        <taxon>Heteroderinae</taxon>
        <taxon>Globodera</taxon>
    </lineage>
</organism>
<keyword evidence="3" id="KW-1185">Reference proteome</keyword>
<dbReference type="PANTHER" id="PTHR21028:SF2">
    <property type="entry name" value="CYTH DOMAIN-CONTAINING PROTEIN"/>
    <property type="match status" value="1"/>
</dbReference>
<dbReference type="PROSITE" id="PS51707">
    <property type="entry name" value="CYTH"/>
    <property type="match status" value="1"/>
</dbReference>
<dbReference type="InterPro" id="IPR008173">
    <property type="entry name" value="Adenylyl_cyclase_CyaB"/>
</dbReference>
<dbReference type="InterPro" id="IPR033469">
    <property type="entry name" value="CYTH-like_dom_sf"/>
</dbReference>
<feature type="domain" description="CYTH" evidence="2">
    <location>
        <begin position="12"/>
        <end position="189"/>
    </location>
</feature>
<evidence type="ECO:0000256" key="1">
    <source>
        <dbReference type="SAM" id="MobiDB-lite"/>
    </source>
</evidence>
<dbReference type="WBParaSite" id="GPLIN_000879600">
    <property type="protein sequence ID" value="GPLIN_000879600"/>
    <property type="gene ID" value="GPLIN_000879600"/>
</dbReference>
<dbReference type="Proteomes" id="UP000050741">
    <property type="component" value="Unassembled WGS sequence"/>
</dbReference>
<evidence type="ECO:0000259" key="2">
    <source>
        <dbReference type="PROSITE" id="PS51707"/>
    </source>
</evidence>
<dbReference type="CDD" id="cd07890">
    <property type="entry name" value="CYTH-like_AC_IV-like"/>
    <property type="match status" value="1"/>
</dbReference>
<dbReference type="Pfam" id="PF01928">
    <property type="entry name" value="CYTH"/>
    <property type="match status" value="1"/>
</dbReference>
<sequence>MLPKSAIPVVTTRFVTAKVRVEDEEAMQRSLFTLTDSQGLLTDSEEIFFRVPAGQLKLRLAHPGKDIGTLISSSCQQINRQLAYKLNIWEVRISEVSTGSNQLRHTLALALEELAILRKKRRTFTLGHAAHIHLDTVEGLGSFLDIEINPTADDDTTEKMFIRAENLLRRLNIANAALIPHSYLELYLRERDKCDDESDDTAFSDGSAPSLRSRITTF</sequence>
<feature type="region of interest" description="Disordered" evidence="1">
    <location>
        <begin position="198"/>
        <end position="218"/>
    </location>
</feature>
<dbReference type="PANTHER" id="PTHR21028">
    <property type="entry name" value="SI:CH211-156B7.4"/>
    <property type="match status" value="1"/>
</dbReference>
<protein>
    <submittedName>
        <fullName evidence="4">CYTH domain-containing protein</fullName>
    </submittedName>
</protein>
<evidence type="ECO:0000313" key="4">
    <source>
        <dbReference type="WBParaSite" id="GPLIN_000879600"/>
    </source>
</evidence>
<reference evidence="3" key="2">
    <citation type="submission" date="2014-05" db="EMBL/GenBank/DDBJ databases">
        <title>The genome and life-stage specific transcriptomes of Globodera pallida elucidate key aspects of plant parasitism by a cyst nematode.</title>
        <authorList>
            <person name="Cotton J.A."/>
            <person name="Lilley C.J."/>
            <person name="Jones L.M."/>
            <person name="Kikuchi T."/>
            <person name="Reid A.J."/>
            <person name="Thorpe P."/>
            <person name="Tsai I.J."/>
            <person name="Beasley H."/>
            <person name="Blok V."/>
            <person name="Cock P.J.A."/>
            <person name="Van den Akker S.E."/>
            <person name="Holroyd N."/>
            <person name="Hunt M."/>
            <person name="Mantelin S."/>
            <person name="Naghra H."/>
            <person name="Pain A."/>
            <person name="Palomares-Rius J.E."/>
            <person name="Zarowiecki M."/>
            <person name="Berriman M."/>
            <person name="Jones J.T."/>
            <person name="Urwin P.E."/>
        </authorList>
    </citation>
    <scope>NUCLEOTIDE SEQUENCE [LARGE SCALE GENOMIC DNA]</scope>
    <source>
        <strain evidence="3">Lindley</strain>
    </source>
</reference>
<reference evidence="4" key="3">
    <citation type="submission" date="2016-06" db="UniProtKB">
        <authorList>
            <consortium name="WormBaseParasite"/>
        </authorList>
    </citation>
    <scope>IDENTIFICATION</scope>
</reference>